<sequence>MATFATDKEINASFQRDVHLGVSSFSAVAGLEDRDVVPATATTEIFGRFQALK</sequence>
<proteinExistence type="predicted"/>
<dbReference type="AlphaFoldDB" id="A0A9N9IDR1"/>
<evidence type="ECO:0000313" key="2">
    <source>
        <dbReference type="Proteomes" id="UP000789375"/>
    </source>
</evidence>
<dbReference type="EMBL" id="CAJVPP010016775">
    <property type="protein sequence ID" value="CAG8730626.1"/>
    <property type="molecule type" value="Genomic_DNA"/>
</dbReference>
<accession>A0A9N9IDR1</accession>
<name>A0A9N9IDR1_FUNMO</name>
<gene>
    <name evidence="1" type="ORF">FMOSSE_LOCUS15634</name>
</gene>
<dbReference type="Proteomes" id="UP000789375">
    <property type="component" value="Unassembled WGS sequence"/>
</dbReference>
<feature type="non-terminal residue" evidence="1">
    <location>
        <position position="53"/>
    </location>
</feature>
<reference evidence="1" key="1">
    <citation type="submission" date="2021-06" db="EMBL/GenBank/DDBJ databases">
        <authorList>
            <person name="Kallberg Y."/>
            <person name="Tangrot J."/>
            <person name="Rosling A."/>
        </authorList>
    </citation>
    <scope>NUCLEOTIDE SEQUENCE</scope>
    <source>
        <strain evidence="1">87-6 pot B 2015</strain>
    </source>
</reference>
<organism evidence="1 2">
    <name type="scientific">Funneliformis mosseae</name>
    <name type="common">Endomycorrhizal fungus</name>
    <name type="synonym">Glomus mosseae</name>
    <dbReference type="NCBI Taxonomy" id="27381"/>
    <lineage>
        <taxon>Eukaryota</taxon>
        <taxon>Fungi</taxon>
        <taxon>Fungi incertae sedis</taxon>
        <taxon>Mucoromycota</taxon>
        <taxon>Glomeromycotina</taxon>
        <taxon>Glomeromycetes</taxon>
        <taxon>Glomerales</taxon>
        <taxon>Glomeraceae</taxon>
        <taxon>Funneliformis</taxon>
    </lineage>
</organism>
<evidence type="ECO:0000313" key="1">
    <source>
        <dbReference type="EMBL" id="CAG8730626.1"/>
    </source>
</evidence>
<keyword evidence="2" id="KW-1185">Reference proteome</keyword>
<comment type="caution">
    <text evidence="1">The sequence shown here is derived from an EMBL/GenBank/DDBJ whole genome shotgun (WGS) entry which is preliminary data.</text>
</comment>
<protein>
    <submittedName>
        <fullName evidence="1">16530_t:CDS:1</fullName>
    </submittedName>
</protein>